<protein>
    <submittedName>
        <fullName evidence="2">Uncharacterized protein</fullName>
    </submittedName>
</protein>
<dbReference type="AlphaFoldDB" id="A0AAE0BCB1"/>
<evidence type="ECO:0000313" key="2">
    <source>
        <dbReference type="EMBL" id="KAK3233792.1"/>
    </source>
</evidence>
<feature type="signal peptide" evidence="1">
    <location>
        <begin position="1"/>
        <end position="26"/>
    </location>
</feature>
<name>A0AAE0BCB1_9CHLO</name>
<keyword evidence="1" id="KW-0732">Signal</keyword>
<keyword evidence="3" id="KW-1185">Reference proteome</keyword>
<evidence type="ECO:0000256" key="1">
    <source>
        <dbReference type="SAM" id="SignalP"/>
    </source>
</evidence>
<organism evidence="2 3">
    <name type="scientific">Cymbomonas tetramitiformis</name>
    <dbReference type="NCBI Taxonomy" id="36881"/>
    <lineage>
        <taxon>Eukaryota</taxon>
        <taxon>Viridiplantae</taxon>
        <taxon>Chlorophyta</taxon>
        <taxon>Pyramimonadophyceae</taxon>
        <taxon>Pyramimonadales</taxon>
        <taxon>Pyramimonadaceae</taxon>
        <taxon>Cymbomonas</taxon>
    </lineage>
</organism>
<feature type="chain" id="PRO_5041950657" evidence="1">
    <location>
        <begin position="27"/>
        <end position="78"/>
    </location>
</feature>
<proteinExistence type="predicted"/>
<dbReference type="EMBL" id="LGRX02035631">
    <property type="protein sequence ID" value="KAK3233792.1"/>
    <property type="molecule type" value="Genomic_DNA"/>
</dbReference>
<gene>
    <name evidence="2" type="ORF">CYMTET_55933</name>
</gene>
<dbReference type="Proteomes" id="UP001190700">
    <property type="component" value="Unassembled WGS sequence"/>
</dbReference>
<evidence type="ECO:0000313" key="3">
    <source>
        <dbReference type="Proteomes" id="UP001190700"/>
    </source>
</evidence>
<comment type="caution">
    <text evidence="2">The sequence shown here is derived from an EMBL/GenBank/DDBJ whole genome shotgun (WGS) entry which is preliminary data.</text>
</comment>
<accession>A0AAE0BCB1</accession>
<sequence>MEGAFCLKPIALVFSLCLQLSVTSVGEGGLCSGNWTDVRAGGMRKVFDLTSVKKIDPLELLTPRRRPDITVLDFDGHG</sequence>
<reference evidence="2 3" key="1">
    <citation type="journal article" date="2015" name="Genome Biol. Evol.">
        <title>Comparative Genomics of a Bacterivorous Green Alga Reveals Evolutionary Causalities and Consequences of Phago-Mixotrophic Mode of Nutrition.</title>
        <authorList>
            <person name="Burns J.A."/>
            <person name="Paasch A."/>
            <person name="Narechania A."/>
            <person name="Kim E."/>
        </authorList>
    </citation>
    <scope>NUCLEOTIDE SEQUENCE [LARGE SCALE GENOMIC DNA]</scope>
    <source>
        <strain evidence="2 3">PLY_AMNH</strain>
    </source>
</reference>